<proteinExistence type="predicted"/>
<comment type="caution">
    <text evidence="1">The sequence shown here is derived from an EMBL/GenBank/DDBJ whole genome shotgun (WGS) entry which is preliminary data.</text>
</comment>
<reference evidence="1 2" key="1">
    <citation type="submission" date="2020-04" db="EMBL/GenBank/DDBJ databases">
        <authorList>
            <person name="Hitch T.C.A."/>
            <person name="Wylensek D."/>
            <person name="Clavel T."/>
        </authorList>
    </citation>
    <scope>NUCLEOTIDE SEQUENCE [LARGE SCALE GENOMIC DNA]</scope>
    <source>
        <strain evidence="1 2">BL-383-APC-3D</strain>
    </source>
</reference>
<name>A0AB36CLI8_9CORY</name>
<accession>A0AB36CLI8</accession>
<dbReference type="AlphaFoldDB" id="A0AB36CLI8"/>
<organism evidence="1 2">
    <name type="scientific">Corynebacterium stationis</name>
    <dbReference type="NCBI Taxonomy" id="1705"/>
    <lineage>
        <taxon>Bacteria</taxon>
        <taxon>Bacillati</taxon>
        <taxon>Actinomycetota</taxon>
        <taxon>Actinomycetes</taxon>
        <taxon>Mycobacteriales</taxon>
        <taxon>Corynebacteriaceae</taxon>
        <taxon>Corynebacterium</taxon>
    </lineage>
</organism>
<evidence type="ECO:0000313" key="1">
    <source>
        <dbReference type="EMBL" id="NME89564.1"/>
    </source>
</evidence>
<sequence>MRIERKKQSVKDPQMWLGSRTGTTDAATVTIDGSALSEFTDIIPSGIPLKEVEEGKYAPVASAEDTLAGFLLTPQEVFGDDDIVAPLMWHGAIRVDRLPTAAFDVTTLAVENPRFDIRKDG</sequence>
<gene>
    <name evidence="1" type="ORF">HF853_07770</name>
</gene>
<evidence type="ECO:0000313" key="2">
    <source>
        <dbReference type="Proteomes" id="UP000544551"/>
    </source>
</evidence>
<dbReference type="EMBL" id="JABAFZ010000006">
    <property type="protein sequence ID" value="NME89564.1"/>
    <property type="molecule type" value="Genomic_DNA"/>
</dbReference>
<protein>
    <submittedName>
        <fullName evidence="1">Uncharacterized protein</fullName>
    </submittedName>
</protein>
<dbReference type="Proteomes" id="UP000544551">
    <property type="component" value="Unassembled WGS sequence"/>
</dbReference>
<dbReference type="RefSeq" id="WP_168969844.1">
    <property type="nucleotide sequence ID" value="NZ_JABAFZ010000006.1"/>
</dbReference>